<dbReference type="InterPro" id="IPR003959">
    <property type="entry name" value="ATPase_AAA_core"/>
</dbReference>
<dbReference type="InterPro" id="IPR027417">
    <property type="entry name" value="P-loop_NTPase"/>
</dbReference>
<dbReference type="Pfam" id="PF12002">
    <property type="entry name" value="MgsA_C"/>
    <property type="match status" value="1"/>
</dbReference>
<dbReference type="Gene3D" id="1.20.272.10">
    <property type="match status" value="1"/>
</dbReference>
<dbReference type="SMART" id="SM00382">
    <property type="entry name" value="AAA"/>
    <property type="match status" value="1"/>
</dbReference>
<evidence type="ECO:0000313" key="3">
    <source>
        <dbReference type="EMBL" id="MDQ0514148.1"/>
    </source>
</evidence>
<dbReference type="InterPro" id="IPR051314">
    <property type="entry name" value="AAA_ATPase_RarA/MGS1/WRNIP1"/>
</dbReference>
<dbReference type="RefSeq" id="WP_256547163.1">
    <property type="nucleotide sequence ID" value="NZ_CP101809.1"/>
</dbReference>
<dbReference type="SUPFAM" id="SSF48019">
    <property type="entry name" value="post-AAA+ oligomerization domain-like"/>
    <property type="match status" value="1"/>
</dbReference>
<evidence type="ECO:0000256" key="1">
    <source>
        <dbReference type="ARBA" id="ARBA00008959"/>
    </source>
</evidence>
<gene>
    <name evidence="3" type="ORF">J2Z62_000586</name>
</gene>
<dbReference type="EMBL" id="JAUSWO010000001">
    <property type="protein sequence ID" value="MDQ0514148.1"/>
    <property type="molecule type" value="Genomic_DNA"/>
</dbReference>
<dbReference type="InterPro" id="IPR021886">
    <property type="entry name" value="MgsA_C"/>
</dbReference>
<keyword evidence="4" id="KW-1185">Reference proteome</keyword>
<organism evidence="3 4">
    <name type="scientific">Mycoplasmoides fastidiosum</name>
    <dbReference type="NCBI Taxonomy" id="92758"/>
    <lineage>
        <taxon>Bacteria</taxon>
        <taxon>Bacillati</taxon>
        <taxon>Mycoplasmatota</taxon>
        <taxon>Mycoplasmoidales</taxon>
        <taxon>Mycoplasmoidaceae</taxon>
        <taxon>Mycoplasmoides</taxon>
    </lineage>
</organism>
<evidence type="ECO:0000313" key="4">
    <source>
        <dbReference type="Proteomes" id="UP001240643"/>
    </source>
</evidence>
<evidence type="ECO:0000259" key="2">
    <source>
        <dbReference type="SMART" id="SM00382"/>
    </source>
</evidence>
<dbReference type="PANTHER" id="PTHR13779:SF7">
    <property type="entry name" value="ATPASE WRNIP1"/>
    <property type="match status" value="1"/>
</dbReference>
<proteinExistence type="inferred from homology"/>
<accession>A0ABU0LZL4</accession>
<protein>
    <submittedName>
        <fullName evidence="3">ATPase</fullName>
    </submittedName>
</protein>
<feature type="domain" description="AAA+ ATPase" evidence="2">
    <location>
        <begin position="40"/>
        <end position="154"/>
    </location>
</feature>
<dbReference type="PANTHER" id="PTHR13779">
    <property type="entry name" value="WERNER HELICASE-INTERACTING PROTEIN 1 FAMILY MEMBER"/>
    <property type="match status" value="1"/>
</dbReference>
<comment type="similarity">
    <text evidence="1">Belongs to the AAA ATPase family. RarA/MGS1/WRNIP1 subfamily.</text>
</comment>
<dbReference type="Gene3D" id="1.10.3710.10">
    <property type="entry name" value="DNA polymerase III clamp loader subunits, C-terminal domain"/>
    <property type="match status" value="1"/>
</dbReference>
<reference evidence="3" key="1">
    <citation type="submission" date="2023-07" db="EMBL/GenBank/DDBJ databases">
        <title>Genomic Encyclopedia of Type Strains, Phase IV (KMG-IV): sequencing the most valuable type-strain genomes for metagenomic binning, comparative biology and taxonomic classification.</title>
        <authorList>
            <person name="Goeker M."/>
        </authorList>
    </citation>
    <scope>NUCLEOTIDE SEQUENCE [LARGE SCALE GENOMIC DNA]</scope>
    <source>
        <strain evidence="3">DSM 21204</strain>
    </source>
</reference>
<dbReference type="InterPro" id="IPR008921">
    <property type="entry name" value="DNA_pol3_clamp-load_cplx_C"/>
</dbReference>
<dbReference type="SUPFAM" id="SSF52540">
    <property type="entry name" value="P-loop containing nucleoside triphosphate hydrolases"/>
    <property type="match status" value="1"/>
</dbReference>
<dbReference type="InterPro" id="IPR003593">
    <property type="entry name" value="AAA+_ATPase"/>
</dbReference>
<name>A0ABU0LZL4_9BACT</name>
<dbReference type="Gene3D" id="3.40.50.300">
    <property type="entry name" value="P-loop containing nucleotide triphosphate hydrolases"/>
    <property type="match status" value="1"/>
</dbReference>
<sequence length="419" mass="47614">MQTHHNLNYYLKPQKLTDLIGQSHLIGPGRFISQMILKQTIFSMILFGPPGIGKSSLAQVVCNELGIEPVIFNCSLENKKQLMEKIQLLGLQPEHKRVLIAEEIHLLNVDKQDIFLHEIETGNLVLIATTTENPFFVINPAIRSRSQLVELKQLNDQEILVFIEHLIAQNHCLTELTNSQKNIISRHVGGDVRFLLNIISKLNLLYPQTINDSDLQIVLGLSHFVTGNDNDEYHNLKSALQKSIRGSDPHATLYYLARLIEIGDLKTIARRLTVCAFEDIGLANMNLCDRVINAVNAAIKVGQPECYNIFGPIAVEMALSPKSNTGQSGLAAALHFVRNHPQHEIPKHLWDDHYKSAVKLGVKGYQFPHDFPYHYVFQQYLPDKIKDQVFYQPDPFNAVEMKMQNYWAQIKAEVTKKDK</sequence>
<dbReference type="Pfam" id="PF00004">
    <property type="entry name" value="AAA"/>
    <property type="match status" value="1"/>
</dbReference>
<comment type="caution">
    <text evidence="3">The sequence shown here is derived from an EMBL/GenBank/DDBJ whole genome shotgun (WGS) entry which is preliminary data.</text>
</comment>
<dbReference type="Proteomes" id="UP001240643">
    <property type="component" value="Unassembled WGS sequence"/>
</dbReference>
<dbReference type="CDD" id="cd00009">
    <property type="entry name" value="AAA"/>
    <property type="match status" value="1"/>
</dbReference>